<reference evidence="3" key="1">
    <citation type="journal article" date="2019" name="Int. J. Syst. Evol. Microbiol.">
        <title>The Global Catalogue of Microorganisms (GCM) 10K type strain sequencing project: providing services to taxonomists for standard genome sequencing and annotation.</title>
        <authorList>
            <consortium name="The Broad Institute Genomics Platform"/>
            <consortium name="The Broad Institute Genome Sequencing Center for Infectious Disease"/>
            <person name="Wu L."/>
            <person name="Ma J."/>
        </authorList>
    </citation>
    <scope>NUCLEOTIDE SEQUENCE [LARGE SCALE GENOMIC DNA]</scope>
    <source>
        <strain evidence="3">CGMCC 1.3240</strain>
    </source>
</reference>
<dbReference type="InterPro" id="IPR006199">
    <property type="entry name" value="LexA_DNA-bd_dom"/>
</dbReference>
<dbReference type="EMBL" id="JBHSOW010000063">
    <property type="protein sequence ID" value="MFC5650738.1"/>
    <property type="molecule type" value="Genomic_DNA"/>
</dbReference>
<organism evidence="2 3">
    <name type="scientific">Paenibacillus solisilvae</name>
    <dbReference type="NCBI Taxonomy" id="2486751"/>
    <lineage>
        <taxon>Bacteria</taxon>
        <taxon>Bacillati</taxon>
        <taxon>Bacillota</taxon>
        <taxon>Bacilli</taxon>
        <taxon>Bacillales</taxon>
        <taxon>Paenibacillaceae</taxon>
        <taxon>Paenibacillus</taxon>
    </lineage>
</organism>
<sequence length="90" mass="10354">MNISLKSLEVAYEILCYTTKKQISPTVEEVGRLSGLKTRNAVYNHLNRLKETGIVTWEAGEARTLKVLQPDYVRSEYLAAVQKKKEDYVY</sequence>
<gene>
    <name evidence="2" type="ORF">ACFPYJ_16815</name>
</gene>
<accession>A0ABW0VZ43</accession>
<dbReference type="SUPFAM" id="SSF46785">
    <property type="entry name" value="Winged helix' DNA-binding domain"/>
    <property type="match status" value="1"/>
</dbReference>
<comment type="caution">
    <text evidence="2">The sequence shown here is derived from an EMBL/GenBank/DDBJ whole genome shotgun (WGS) entry which is preliminary data.</text>
</comment>
<feature type="domain" description="LexA repressor DNA-binding" evidence="1">
    <location>
        <begin position="17"/>
        <end position="64"/>
    </location>
</feature>
<keyword evidence="3" id="KW-1185">Reference proteome</keyword>
<dbReference type="Gene3D" id="1.10.10.10">
    <property type="entry name" value="Winged helix-like DNA-binding domain superfamily/Winged helix DNA-binding domain"/>
    <property type="match status" value="1"/>
</dbReference>
<evidence type="ECO:0000259" key="1">
    <source>
        <dbReference type="Pfam" id="PF01726"/>
    </source>
</evidence>
<protein>
    <recommendedName>
        <fullName evidence="1">LexA repressor DNA-binding domain-containing protein</fullName>
    </recommendedName>
</protein>
<proteinExistence type="predicted"/>
<evidence type="ECO:0000313" key="3">
    <source>
        <dbReference type="Proteomes" id="UP001596047"/>
    </source>
</evidence>
<dbReference type="Proteomes" id="UP001596047">
    <property type="component" value="Unassembled WGS sequence"/>
</dbReference>
<dbReference type="Pfam" id="PF01726">
    <property type="entry name" value="LexA_DNA_bind"/>
    <property type="match status" value="1"/>
</dbReference>
<dbReference type="InterPro" id="IPR036388">
    <property type="entry name" value="WH-like_DNA-bd_sf"/>
</dbReference>
<dbReference type="InterPro" id="IPR036390">
    <property type="entry name" value="WH_DNA-bd_sf"/>
</dbReference>
<name>A0ABW0VZ43_9BACL</name>
<dbReference type="RefSeq" id="WP_379189318.1">
    <property type="nucleotide sequence ID" value="NZ_JBHSOW010000063.1"/>
</dbReference>
<evidence type="ECO:0000313" key="2">
    <source>
        <dbReference type="EMBL" id="MFC5650738.1"/>
    </source>
</evidence>